<proteinExistence type="predicted"/>
<dbReference type="InterPro" id="IPR006328">
    <property type="entry name" value="2-HAD"/>
</dbReference>
<dbReference type="RefSeq" id="XP_040797893.1">
    <property type="nucleotide sequence ID" value="XM_040947083.1"/>
</dbReference>
<dbReference type="SFLD" id="SFLDS00003">
    <property type="entry name" value="Haloacid_Dehalogenase"/>
    <property type="match status" value="1"/>
</dbReference>
<gene>
    <name evidence="2" type="ORF">BO72DRAFT_471242</name>
</gene>
<evidence type="ECO:0000313" key="2">
    <source>
        <dbReference type="EMBL" id="RAK73883.1"/>
    </source>
</evidence>
<keyword evidence="3" id="KW-1185">Reference proteome</keyword>
<evidence type="ECO:0000313" key="3">
    <source>
        <dbReference type="Proteomes" id="UP000249789"/>
    </source>
</evidence>
<dbReference type="InterPro" id="IPR051540">
    <property type="entry name" value="S-2-haloacid_dehalogenase"/>
</dbReference>
<dbReference type="Pfam" id="PF00702">
    <property type="entry name" value="Hydrolase"/>
    <property type="match status" value="1"/>
</dbReference>
<name>A0A8G1RKL8_9EURO</name>
<dbReference type="InterPro" id="IPR036412">
    <property type="entry name" value="HAD-like_sf"/>
</dbReference>
<dbReference type="InterPro" id="IPR023198">
    <property type="entry name" value="PGP-like_dom2"/>
</dbReference>
<dbReference type="AlphaFoldDB" id="A0A8G1RKL8"/>
<keyword evidence="1" id="KW-0378">Hydrolase</keyword>
<dbReference type="NCBIfam" id="TIGR01428">
    <property type="entry name" value="HAD_type_II"/>
    <property type="match status" value="1"/>
</dbReference>
<accession>A0A8G1RKL8</accession>
<dbReference type="VEuPathDB" id="FungiDB:BO72DRAFT_471242"/>
<dbReference type="SFLD" id="SFLDG01129">
    <property type="entry name" value="C1.5:_HAD__Beta-PGM__Phosphata"/>
    <property type="match status" value="1"/>
</dbReference>
<dbReference type="PANTHER" id="PTHR43316">
    <property type="entry name" value="HYDROLASE, HALOACID DELAHOGENASE-RELATED"/>
    <property type="match status" value="1"/>
</dbReference>
<organism evidence="2 3">
    <name type="scientific">Aspergillus fijiensis CBS 313.89</name>
    <dbReference type="NCBI Taxonomy" id="1448319"/>
    <lineage>
        <taxon>Eukaryota</taxon>
        <taxon>Fungi</taxon>
        <taxon>Dikarya</taxon>
        <taxon>Ascomycota</taxon>
        <taxon>Pezizomycotina</taxon>
        <taxon>Eurotiomycetes</taxon>
        <taxon>Eurotiomycetidae</taxon>
        <taxon>Eurotiales</taxon>
        <taxon>Aspergillaceae</taxon>
        <taxon>Aspergillus</taxon>
    </lineage>
</organism>
<evidence type="ECO:0000256" key="1">
    <source>
        <dbReference type="ARBA" id="ARBA00022801"/>
    </source>
</evidence>
<reference evidence="2 3" key="1">
    <citation type="submission" date="2018-02" db="EMBL/GenBank/DDBJ databases">
        <title>The genomes of Aspergillus section Nigri reveals drivers in fungal speciation.</title>
        <authorList>
            <consortium name="DOE Joint Genome Institute"/>
            <person name="Vesth T.C."/>
            <person name="Nybo J."/>
            <person name="Theobald S."/>
            <person name="Brandl J."/>
            <person name="Frisvad J.C."/>
            <person name="Nielsen K.F."/>
            <person name="Lyhne E.K."/>
            <person name="Kogle M.E."/>
            <person name="Kuo A."/>
            <person name="Riley R."/>
            <person name="Clum A."/>
            <person name="Nolan M."/>
            <person name="Lipzen A."/>
            <person name="Salamov A."/>
            <person name="Henrissat B."/>
            <person name="Wiebenga A."/>
            <person name="De vries R.P."/>
            <person name="Grigoriev I.V."/>
            <person name="Mortensen U.H."/>
            <person name="Andersen M.R."/>
            <person name="Baker S.E."/>
        </authorList>
    </citation>
    <scope>NUCLEOTIDE SEQUENCE [LARGE SCALE GENOMIC DNA]</scope>
    <source>
        <strain evidence="2 3">CBS 313.89</strain>
    </source>
</reference>
<dbReference type="Gene3D" id="1.10.150.240">
    <property type="entry name" value="Putative phosphatase, domain 2"/>
    <property type="match status" value="1"/>
</dbReference>
<dbReference type="Proteomes" id="UP000249789">
    <property type="component" value="Unassembled WGS sequence"/>
</dbReference>
<dbReference type="EMBL" id="KZ824674">
    <property type="protein sequence ID" value="RAK73883.1"/>
    <property type="molecule type" value="Genomic_DNA"/>
</dbReference>
<dbReference type="GeneID" id="63864416"/>
<sequence length="256" mass="28055">MAEVVVAFDIYGTLLSLETATHELEQHFRGDAQRARTVAQTWRRYQLEYTWRLNSMGRYLPFDEVTRNALLHALDDTGSSLDEPAIDGVLAAYDRLQPFPDVEEALRKISATARIRPVVFSNGTVDMVRACLSHAPPQLLLQLQLQNMEIISVHPLQQYKPAPAAYSHLREQVAGTGGGGGGSSSSSSSSSSTATIWLISANPFDIAGASSAGLNTIWVDRDQNQAGWSDRALPEVKPTATIRRLAECVDIIKGYQ</sequence>
<dbReference type="PANTHER" id="PTHR43316:SF3">
    <property type="entry name" value="HALOACID DEHALOGENASE, TYPE II (AFU_ORTHOLOGUE AFUA_2G07750)-RELATED"/>
    <property type="match status" value="1"/>
</dbReference>
<dbReference type="GO" id="GO:0019120">
    <property type="term" value="F:hydrolase activity, acting on acid halide bonds, in C-halide compounds"/>
    <property type="evidence" value="ECO:0007669"/>
    <property type="project" value="InterPro"/>
</dbReference>
<protein>
    <submittedName>
        <fullName evidence="2">Haloacid dehalogenase, type II</fullName>
    </submittedName>
</protein>
<dbReference type="SUPFAM" id="SSF56784">
    <property type="entry name" value="HAD-like"/>
    <property type="match status" value="1"/>
</dbReference>
<dbReference type="OrthoDB" id="3256520at2759"/>
<dbReference type="InterPro" id="IPR023214">
    <property type="entry name" value="HAD_sf"/>
</dbReference>
<dbReference type="Gene3D" id="3.40.50.1000">
    <property type="entry name" value="HAD superfamily/HAD-like"/>
    <property type="match status" value="1"/>
</dbReference>